<dbReference type="EMBL" id="JACCKD010000001">
    <property type="protein sequence ID" value="MBA0124185.1"/>
    <property type="molecule type" value="Genomic_DNA"/>
</dbReference>
<evidence type="ECO:0000259" key="1">
    <source>
        <dbReference type="Pfam" id="PF12146"/>
    </source>
</evidence>
<accession>A0A838A5Y6</accession>
<dbReference type="Gene3D" id="3.40.50.1820">
    <property type="entry name" value="alpha/beta hydrolase"/>
    <property type="match status" value="1"/>
</dbReference>
<gene>
    <name evidence="2" type="ORF">H0B56_01355</name>
</gene>
<proteinExistence type="predicted"/>
<keyword evidence="3" id="KW-1185">Reference proteome</keyword>
<dbReference type="Proteomes" id="UP000582974">
    <property type="component" value="Unassembled WGS sequence"/>
</dbReference>
<dbReference type="InterPro" id="IPR022742">
    <property type="entry name" value="Hydrolase_4"/>
</dbReference>
<dbReference type="Pfam" id="PF12146">
    <property type="entry name" value="Hydrolase_4"/>
    <property type="match status" value="1"/>
</dbReference>
<evidence type="ECO:0000313" key="3">
    <source>
        <dbReference type="Proteomes" id="UP000582974"/>
    </source>
</evidence>
<dbReference type="SUPFAM" id="SSF53474">
    <property type="entry name" value="alpha/beta-Hydrolases"/>
    <property type="match status" value="1"/>
</dbReference>
<dbReference type="PANTHER" id="PTHR12277">
    <property type="entry name" value="ALPHA/BETA HYDROLASE DOMAIN-CONTAINING PROTEIN"/>
    <property type="match status" value="1"/>
</dbReference>
<name>A0A838A5Y6_9PSEU</name>
<dbReference type="PANTHER" id="PTHR12277:SF79">
    <property type="entry name" value="XAA-PRO DIPEPTIDYL-PEPTIDASE-RELATED"/>
    <property type="match status" value="1"/>
</dbReference>
<protein>
    <submittedName>
        <fullName evidence="2">Alpha/beta hydrolase</fullName>
    </submittedName>
</protein>
<organism evidence="2 3">
    <name type="scientific">Haloechinothrix aidingensis</name>
    <dbReference type="NCBI Taxonomy" id="2752311"/>
    <lineage>
        <taxon>Bacteria</taxon>
        <taxon>Bacillati</taxon>
        <taxon>Actinomycetota</taxon>
        <taxon>Actinomycetes</taxon>
        <taxon>Pseudonocardiales</taxon>
        <taxon>Pseudonocardiaceae</taxon>
        <taxon>Haloechinothrix</taxon>
    </lineage>
</organism>
<reference evidence="2 3" key="1">
    <citation type="submission" date="2020-07" db="EMBL/GenBank/DDBJ databases">
        <title>Genome of Haloechinothrix sp.</title>
        <authorList>
            <person name="Tang S.-K."/>
            <person name="Yang L."/>
            <person name="Zhu W.-Y."/>
        </authorList>
    </citation>
    <scope>NUCLEOTIDE SEQUENCE [LARGE SCALE GENOMIC DNA]</scope>
    <source>
        <strain evidence="2 3">YIM 98757</strain>
    </source>
</reference>
<dbReference type="RefSeq" id="WP_180891082.1">
    <property type="nucleotide sequence ID" value="NZ_JACCKD010000001.1"/>
</dbReference>
<evidence type="ECO:0000313" key="2">
    <source>
        <dbReference type="EMBL" id="MBA0124185.1"/>
    </source>
</evidence>
<feature type="domain" description="Serine aminopeptidase S33" evidence="1">
    <location>
        <begin position="80"/>
        <end position="187"/>
    </location>
</feature>
<dbReference type="GO" id="GO:0016787">
    <property type="term" value="F:hydrolase activity"/>
    <property type="evidence" value="ECO:0007669"/>
    <property type="project" value="UniProtKB-KW"/>
</dbReference>
<comment type="caution">
    <text evidence="2">The sequence shown here is derived from an EMBL/GenBank/DDBJ whole genome shotgun (WGS) entry which is preliminary data.</text>
</comment>
<dbReference type="AlphaFoldDB" id="A0A838A5Y6"/>
<sequence>MRTVFSIAIVGATVLGLAVGAGYVFQRNLIYLPTPGPLPAASDVLPGGQDVTLHTADGLELSAWFFPAGGRQDHDPQAPAVLVAPGNGGNRSMRVPLAEQLTRRGMSVLLMDYRGYAANEGKPSEDGLARDVRAARGYLVEQARVRQDRLLYFGESLGCGVVSELATEHPPAGMVLRSPFSELAETAAHHYPFLPVRTLLKDRYPVVDNVRALSATPVRVVYGDADSIIPPEQSRAVAEAAGTEPVVVGGADHNDRVLLHGTAVVQTVRELAQSATS</sequence>
<keyword evidence="2" id="KW-0378">Hydrolase</keyword>
<dbReference type="InterPro" id="IPR029058">
    <property type="entry name" value="AB_hydrolase_fold"/>
</dbReference>